<dbReference type="AlphaFoldDB" id="A0A8J2L4K4"/>
<evidence type="ECO:0000313" key="2">
    <source>
        <dbReference type="Proteomes" id="UP000708208"/>
    </source>
</evidence>
<feature type="non-terminal residue" evidence="1">
    <location>
        <position position="1"/>
    </location>
</feature>
<dbReference type="Proteomes" id="UP000708208">
    <property type="component" value="Unassembled WGS sequence"/>
</dbReference>
<keyword evidence="2" id="KW-1185">Reference proteome</keyword>
<feature type="non-terminal residue" evidence="1">
    <location>
        <position position="41"/>
    </location>
</feature>
<gene>
    <name evidence="1" type="ORF">AFUS01_LOCUS38579</name>
</gene>
<accession>A0A8J2L4K4</accession>
<evidence type="ECO:0000313" key="1">
    <source>
        <dbReference type="EMBL" id="CAG7828669.1"/>
    </source>
</evidence>
<sequence>QFPESVREKLIPEVVRCSKSYVPYQQNKRCDENDEFYRCYI</sequence>
<organism evidence="1 2">
    <name type="scientific">Allacma fusca</name>
    <dbReference type="NCBI Taxonomy" id="39272"/>
    <lineage>
        <taxon>Eukaryota</taxon>
        <taxon>Metazoa</taxon>
        <taxon>Ecdysozoa</taxon>
        <taxon>Arthropoda</taxon>
        <taxon>Hexapoda</taxon>
        <taxon>Collembola</taxon>
        <taxon>Symphypleona</taxon>
        <taxon>Sminthuridae</taxon>
        <taxon>Allacma</taxon>
    </lineage>
</organism>
<proteinExistence type="predicted"/>
<dbReference type="EMBL" id="CAJVCH010548263">
    <property type="protein sequence ID" value="CAG7828669.1"/>
    <property type="molecule type" value="Genomic_DNA"/>
</dbReference>
<protein>
    <submittedName>
        <fullName evidence="1">Uncharacterized protein</fullName>
    </submittedName>
</protein>
<comment type="caution">
    <text evidence="1">The sequence shown here is derived from an EMBL/GenBank/DDBJ whole genome shotgun (WGS) entry which is preliminary data.</text>
</comment>
<name>A0A8J2L4K4_9HEXA</name>
<reference evidence="1" key="1">
    <citation type="submission" date="2021-06" db="EMBL/GenBank/DDBJ databases">
        <authorList>
            <person name="Hodson N. C."/>
            <person name="Mongue J. A."/>
            <person name="Jaron S. K."/>
        </authorList>
    </citation>
    <scope>NUCLEOTIDE SEQUENCE</scope>
</reference>